<sequence length="221" mass="25341">MKTFIWISLIAAGLCLDARASQPVWNNGHVVLSTGQVINGQLSYNWKAEVLQVRAADGTTKAYSAYKVDSFAYFDVSLNTLRKFDAIEIPTASELTRPVFLEECTLGHYTVYRRLRHTKELIKITRPSLYQDDVELIKDLDNFVYFVIDTNGAISDLQAFELSIWPQMLNEYRPQLTEYITLRQLDPSLTVARLMLINHYNYLREYNPAQANKPTTSLGAY</sequence>
<dbReference type="AlphaFoldDB" id="I0K2S5"/>
<dbReference type="RefSeq" id="WP_015329528.1">
    <property type="nucleotide sequence ID" value="NC_020054.1"/>
</dbReference>
<dbReference type="HOGENOM" id="CLU_1219097_0_0_10"/>
<accession>I0K2S5</accession>
<gene>
    <name evidence="2" type="ORF">FAES_0416</name>
</gene>
<reference evidence="2 3" key="1">
    <citation type="journal article" date="2012" name="J. Bacteriol.">
        <title>Genome Sequence of Fibrella aestuarina BUZ 2T, a Filamentous Marine Bacterium.</title>
        <authorList>
            <person name="Filippini M."/>
            <person name="Qi W."/>
            <person name="Blom J."/>
            <person name="Goesmann A."/>
            <person name="Smits T.H."/>
            <person name="Bagheri H.C."/>
        </authorList>
    </citation>
    <scope>NUCLEOTIDE SEQUENCE [LARGE SCALE GENOMIC DNA]</scope>
    <source>
        <strain evidence="3">BUZ 2T</strain>
    </source>
</reference>
<dbReference type="Proteomes" id="UP000011058">
    <property type="component" value="Chromosome"/>
</dbReference>
<protein>
    <recommendedName>
        <fullName evidence="4">DUF4369 domain-containing protein</fullName>
    </recommendedName>
</protein>
<keyword evidence="3" id="KW-1185">Reference proteome</keyword>
<dbReference type="OrthoDB" id="959085at2"/>
<dbReference type="EMBL" id="HE796683">
    <property type="protein sequence ID" value="CCG98428.1"/>
    <property type="molecule type" value="Genomic_DNA"/>
</dbReference>
<proteinExistence type="predicted"/>
<feature type="chain" id="PRO_5003630927" description="DUF4369 domain-containing protein" evidence="1">
    <location>
        <begin position="21"/>
        <end position="221"/>
    </location>
</feature>
<evidence type="ECO:0000313" key="3">
    <source>
        <dbReference type="Proteomes" id="UP000011058"/>
    </source>
</evidence>
<evidence type="ECO:0008006" key="4">
    <source>
        <dbReference type="Google" id="ProtNLM"/>
    </source>
</evidence>
<evidence type="ECO:0000313" key="2">
    <source>
        <dbReference type="EMBL" id="CCG98428.1"/>
    </source>
</evidence>
<feature type="signal peptide" evidence="1">
    <location>
        <begin position="1"/>
        <end position="20"/>
    </location>
</feature>
<name>I0K2S5_9BACT</name>
<dbReference type="eggNOG" id="ENOG5033N5N">
    <property type="taxonomic scope" value="Bacteria"/>
</dbReference>
<evidence type="ECO:0000256" key="1">
    <source>
        <dbReference type="SAM" id="SignalP"/>
    </source>
</evidence>
<organism evidence="2 3">
    <name type="scientific">Fibrella aestuarina BUZ 2</name>
    <dbReference type="NCBI Taxonomy" id="1166018"/>
    <lineage>
        <taxon>Bacteria</taxon>
        <taxon>Pseudomonadati</taxon>
        <taxon>Bacteroidota</taxon>
        <taxon>Cytophagia</taxon>
        <taxon>Cytophagales</taxon>
        <taxon>Spirosomataceae</taxon>
        <taxon>Fibrella</taxon>
    </lineage>
</organism>
<keyword evidence="1" id="KW-0732">Signal</keyword>
<dbReference type="KEGG" id="fae:FAES_0416"/>
<dbReference type="PATRIC" id="fig|1166018.3.peg.423"/>